<evidence type="ECO:0000256" key="3">
    <source>
        <dbReference type="ARBA" id="ARBA00012180"/>
    </source>
</evidence>
<dbReference type="GO" id="GO:0043137">
    <property type="term" value="P:DNA replication, removal of RNA primer"/>
    <property type="evidence" value="ECO:0007669"/>
    <property type="project" value="TreeGrafter"/>
</dbReference>
<dbReference type="InterPro" id="IPR036397">
    <property type="entry name" value="RNaseH_sf"/>
</dbReference>
<protein>
    <recommendedName>
        <fullName evidence="3">ribonuclease H</fullName>
        <ecNumber evidence="3">3.1.26.4</ecNumber>
    </recommendedName>
</protein>
<dbReference type="OrthoDB" id="4867420at2759"/>
<dbReference type="CDD" id="cd13934">
    <property type="entry name" value="RNase_H_Dikarya_like"/>
    <property type="match status" value="1"/>
</dbReference>
<accession>A0A545UN90</accession>
<dbReference type="InterPro" id="IPR002156">
    <property type="entry name" value="RNaseH_domain"/>
</dbReference>
<comment type="similarity">
    <text evidence="2">Belongs to the RNase H family.</text>
</comment>
<dbReference type="InterPro" id="IPR012337">
    <property type="entry name" value="RNaseH-like_sf"/>
</dbReference>
<evidence type="ECO:0000313" key="11">
    <source>
        <dbReference type="Proteomes" id="UP000315783"/>
    </source>
</evidence>
<comment type="caution">
    <text evidence="10">The sequence shown here is derived from an EMBL/GenBank/DDBJ whole genome shotgun (WGS) entry which is preliminary data.</text>
</comment>
<evidence type="ECO:0000313" key="10">
    <source>
        <dbReference type="EMBL" id="TQV90937.1"/>
    </source>
</evidence>
<dbReference type="EMBL" id="SPUK01000022">
    <property type="protein sequence ID" value="TQV90937.1"/>
    <property type="molecule type" value="Genomic_DNA"/>
</dbReference>
<keyword evidence="5" id="KW-0479">Metal-binding</keyword>
<evidence type="ECO:0000259" key="9">
    <source>
        <dbReference type="PROSITE" id="PS50879"/>
    </source>
</evidence>
<dbReference type="InterPro" id="IPR050092">
    <property type="entry name" value="RNase_H"/>
</dbReference>
<gene>
    <name evidence="10" type="ORF">IF1G_10458</name>
</gene>
<dbReference type="Pfam" id="PF00075">
    <property type="entry name" value="RNase_H"/>
    <property type="match status" value="1"/>
</dbReference>
<proteinExistence type="inferred from homology"/>
<evidence type="ECO:0000256" key="5">
    <source>
        <dbReference type="ARBA" id="ARBA00022723"/>
    </source>
</evidence>
<keyword evidence="7" id="KW-0378">Hydrolase</keyword>
<feature type="region of interest" description="Disordered" evidence="8">
    <location>
        <begin position="57"/>
        <end position="85"/>
    </location>
</feature>
<dbReference type="EC" id="3.1.26.4" evidence="3"/>
<organism evidence="10 11">
    <name type="scientific">Cordyceps javanica</name>
    <dbReference type="NCBI Taxonomy" id="43265"/>
    <lineage>
        <taxon>Eukaryota</taxon>
        <taxon>Fungi</taxon>
        <taxon>Dikarya</taxon>
        <taxon>Ascomycota</taxon>
        <taxon>Pezizomycotina</taxon>
        <taxon>Sordariomycetes</taxon>
        <taxon>Hypocreomycetidae</taxon>
        <taxon>Hypocreales</taxon>
        <taxon>Cordycipitaceae</taxon>
        <taxon>Cordyceps</taxon>
    </lineage>
</organism>
<keyword evidence="4" id="KW-0540">Nuclease</keyword>
<dbReference type="GO" id="GO:0046872">
    <property type="term" value="F:metal ion binding"/>
    <property type="evidence" value="ECO:0007669"/>
    <property type="project" value="UniProtKB-KW"/>
</dbReference>
<evidence type="ECO:0000256" key="2">
    <source>
        <dbReference type="ARBA" id="ARBA00005300"/>
    </source>
</evidence>
<dbReference type="PANTHER" id="PTHR10642:SF26">
    <property type="entry name" value="RIBONUCLEASE H1"/>
    <property type="match status" value="1"/>
</dbReference>
<dbReference type="PANTHER" id="PTHR10642">
    <property type="entry name" value="RIBONUCLEASE H1"/>
    <property type="match status" value="1"/>
</dbReference>
<dbReference type="Proteomes" id="UP000315783">
    <property type="component" value="Unassembled WGS sequence"/>
</dbReference>
<keyword evidence="6" id="KW-0255">Endonuclease</keyword>
<dbReference type="STRING" id="43265.A0A545UN90"/>
<evidence type="ECO:0000256" key="1">
    <source>
        <dbReference type="ARBA" id="ARBA00000077"/>
    </source>
</evidence>
<name>A0A545UN90_9HYPO</name>
<dbReference type="GO" id="GO:0004523">
    <property type="term" value="F:RNA-DNA hybrid ribonuclease activity"/>
    <property type="evidence" value="ECO:0007669"/>
    <property type="project" value="UniProtKB-EC"/>
</dbReference>
<dbReference type="GO" id="GO:0003676">
    <property type="term" value="F:nucleic acid binding"/>
    <property type="evidence" value="ECO:0007669"/>
    <property type="project" value="InterPro"/>
</dbReference>
<dbReference type="PROSITE" id="PS50879">
    <property type="entry name" value="RNASE_H_1"/>
    <property type="match status" value="1"/>
</dbReference>
<comment type="catalytic activity">
    <reaction evidence="1">
        <text>Endonucleolytic cleavage to 5'-phosphomonoester.</text>
        <dbReference type="EC" id="3.1.26.4"/>
    </reaction>
</comment>
<evidence type="ECO:0000256" key="6">
    <source>
        <dbReference type="ARBA" id="ARBA00022759"/>
    </source>
</evidence>
<sequence length="315" mass="34799">MPRGWYLAQGLFPLGYSSSDDEEGPCTLPNGRIVCGPHGLVQCHKCCTDYSFMDEIDSDHDEDPEDSEEDDADSDSAPATLFPSGSVPRLEMVRGTGLVFPSKFTPGPRPLPPMELFSGRFRFMNVLRCTYPNDDSKLLIMTDGACLNNGQANPKAGFAFFQGLTMEGQPLVVSNRLEKQGPWGDDALQSSNRAELRAVIAALRLRYWPGEGFKTVVVATDSEYVVEGSTRWAKAWARNGWRTRGTNGHNGAVVKNKDLWEALLGEFERAKENGLSIQFWKIPREWNMLADEGAKKAAAKEEAPATWMDISGLAI</sequence>
<keyword evidence="11" id="KW-1185">Reference proteome</keyword>
<dbReference type="SUPFAM" id="SSF53098">
    <property type="entry name" value="Ribonuclease H-like"/>
    <property type="match status" value="1"/>
</dbReference>
<dbReference type="AlphaFoldDB" id="A0A545UN90"/>
<evidence type="ECO:0000256" key="8">
    <source>
        <dbReference type="SAM" id="MobiDB-lite"/>
    </source>
</evidence>
<reference evidence="10 11" key="1">
    <citation type="journal article" date="2019" name="Appl. Microbiol. Biotechnol.">
        <title>Genome sequence of Isaria javanica and comparative genome analysis insights into family S53 peptidase evolution in fungal entomopathogens.</title>
        <authorList>
            <person name="Lin R."/>
            <person name="Zhang X."/>
            <person name="Xin B."/>
            <person name="Zou M."/>
            <person name="Gao Y."/>
            <person name="Qin F."/>
            <person name="Hu Q."/>
            <person name="Xie B."/>
            <person name="Cheng X."/>
        </authorList>
    </citation>
    <scope>NUCLEOTIDE SEQUENCE [LARGE SCALE GENOMIC DNA]</scope>
    <source>
        <strain evidence="10 11">IJ1G</strain>
    </source>
</reference>
<evidence type="ECO:0000256" key="7">
    <source>
        <dbReference type="ARBA" id="ARBA00022801"/>
    </source>
</evidence>
<dbReference type="Gene3D" id="3.30.420.10">
    <property type="entry name" value="Ribonuclease H-like superfamily/Ribonuclease H"/>
    <property type="match status" value="1"/>
</dbReference>
<evidence type="ECO:0000256" key="4">
    <source>
        <dbReference type="ARBA" id="ARBA00022722"/>
    </source>
</evidence>
<feature type="domain" description="RNase H type-1" evidence="9">
    <location>
        <begin position="134"/>
        <end position="299"/>
    </location>
</feature>
<feature type="compositionally biased region" description="Acidic residues" evidence="8">
    <location>
        <begin position="57"/>
        <end position="74"/>
    </location>
</feature>